<name>A0ABY7EAR9_MYAAR</name>
<keyword evidence="1" id="KW-1015">Disulfide bond</keyword>
<evidence type="ECO:0000256" key="1">
    <source>
        <dbReference type="ARBA" id="ARBA00023157"/>
    </source>
</evidence>
<accession>A0ABY7EAR9</accession>
<dbReference type="InterPro" id="IPR013162">
    <property type="entry name" value="CD80_C2-set"/>
</dbReference>
<keyword evidence="2" id="KW-0732">Signal</keyword>
<dbReference type="Proteomes" id="UP001164746">
    <property type="component" value="Chromosome 5"/>
</dbReference>
<dbReference type="InterPro" id="IPR007110">
    <property type="entry name" value="Ig-like_dom"/>
</dbReference>
<dbReference type="EMBL" id="CP111016">
    <property type="protein sequence ID" value="WAR06006.1"/>
    <property type="molecule type" value="Genomic_DNA"/>
</dbReference>
<sequence length="236" mass="25139">MVCYPIQVILVVCGITSLAKGITMSGNGTSGGFTVQENSPLKLTCSSSIDMSYITFAVRELQLPKLIISVGYGPSGCAMDPQLSYLSCSCVSKREYVCVIRNVTRDMSGKVWFCFPPGGDITDNSGDKTIVVTIGITALSMVSPAVSSVSVIDNTARQFRCETSAGNPLATVEWYKDNGTQDRADDILITTGTETDTRASGTLIVTFGKVTLTVQRSDHEVGFSAGQTTVEIGFTH</sequence>
<evidence type="ECO:0000259" key="3">
    <source>
        <dbReference type="PROSITE" id="PS50835"/>
    </source>
</evidence>
<feature type="chain" id="PRO_5046487140" description="Ig-like domain-containing protein" evidence="2">
    <location>
        <begin position="22"/>
        <end position="236"/>
    </location>
</feature>
<dbReference type="Gene3D" id="2.60.40.10">
    <property type="entry name" value="Immunoglobulins"/>
    <property type="match status" value="1"/>
</dbReference>
<dbReference type="Pfam" id="PF08205">
    <property type="entry name" value="C2-set_2"/>
    <property type="match status" value="1"/>
</dbReference>
<evidence type="ECO:0000313" key="4">
    <source>
        <dbReference type="EMBL" id="WAR06006.1"/>
    </source>
</evidence>
<feature type="non-terminal residue" evidence="4">
    <location>
        <position position="1"/>
    </location>
</feature>
<reference evidence="4" key="1">
    <citation type="submission" date="2022-11" db="EMBL/GenBank/DDBJ databases">
        <title>Centuries of genome instability and evolution in soft-shell clam transmissible cancer (bioRxiv).</title>
        <authorList>
            <person name="Hart S.F.M."/>
            <person name="Yonemitsu M.A."/>
            <person name="Giersch R.M."/>
            <person name="Beal B.F."/>
            <person name="Arriagada G."/>
            <person name="Davis B.W."/>
            <person name="Ostrander E.A."/>
            <person name="Goff S.P."/>
            <person name="Metzger M.J."/>
        </authorList>
    </citation>
    <scope>NUCLEOTIDE SEQUENCE</scope>
    <source>
        <strain evidence="4">MELC-2E11</strain>
        <tissue evidence="4">Siphon/mantle</tissue>
    </source>
</reference>
<feature type="domain" description="Ig-like" evidence="3">
    <location>
        <begin position="144"/>
        <end position="224"/>
    </location>
</feature>
<dbReference type="PROSITE" id="PS50835">
    <property type="entry name" value="IG_LIKE"/>
    <property type="match status" value="1"/>
</dbReference>
<proteinExistence type="predicted"/>
<feature type="signal peptide" evidence="2">
    <location>
        <begin position="1"/>
        <end position="21"/>
    </location>
</feature>
<gene>
    <name evidence="4" type="ORF">MAR_021375</name>
</gene>
<organism evidence="4 5">
    <name type="scientific">Mya arenaria</name>
    <name type="common">Soft-shell clam</name>
    <dbReference type="NCBI Taxonomy" id="6604"/>
    <lineage>
        <taxon>Eukaryota</taxon>
        <taxon>Metazoa</taxon>
        <taxon>Spiralia</taxon>
        <taxon>Lophotrochozoa</taxon>
        <taxon>Mollusca</taxon>
        <taxon>Bivalvia</taxon>
        <taxon>Autobranchia</taxon>
        <taxon>Heteroconchia</taxon>
        <taxon>Euheterodonta</taxon>
        <taxon>Imparidentia</taxon>
        <taxon>Neoheterodontei</taxon>
        <taxon>Myida</taxon>
        <taxon>Myoidea</taxon>
        <taxon>Myidae</taxon>
        <taxon>Mya</taxon>
    </lineage>
</organism>
<keyword evidence="5" id="KW-1185">Reference proteome</keyword>
<evidence type="ECO:0000256" key="2">
    <source>
        <dbReference type="SAM" id="SignalP"/>
    </source>
</evidence>
<evidence type="ECO:0000313" key="5">
    <source>
        <dbReference type="Proteomes" id="UP001164746"/>
    </source>
</evidence>
<protein>
    <recommendedName>
        <fullName evidence="3">Ig-like domain-containing protein</fullName>
    </recommendedName>
</protein>
<dbReference type="InterPro" id="IPR013783">
    <property type="entry name" value="Ig-like_fold"/>
</dbReference>